<evidence type="ECO:0000256" key="7">
    <source>
        <dbReference type="ARBA" id="ARBA00022679"/>
    </source>
</evidence>
<evidence type="ECO:0000313" key="13">
    <source>
        <dbReference type="Proteomes" id="UP001546774"/>
    </source>
</evidence>
<keyword evidence="13" id="KW-1185">Reference proteome</keyword>
<evidence type="ECO:0000256" key="5">
    <source>
        <dbReference type="ARBA" id="ARBA00012541"/>
    </source>
</evidence>
<keyword evidence="9" id="KW-0119">Carbohydrate metabolism</keyword>
<dbReference type="PANTHER" id="PTHR43651">
    <property type="entry name" value="1,4-ALPHA-GLUCAN-BRANCHING ENZYME"/>
    <property type="match status" value="1"/>
</dbReference>
<dbReference type="InterPro" id="IPR013780">
    <property type="entry name" value="Glyco_hydro_b"/>
</dbReference>
<dbReference type="InterPro" id="IPR004193">
    <property type="entry name" value="Glyco_hydro_13_N"/>
</dbReference>
<dbReference type="CDD" id="cd02855">
    <property type="entry name" value="E_set_GBE_prok_N"/>
    <property type="match status" value="1"/>
</dbReference>
<dbReference type="InterPro" id="IPR045857">
    <property type="entry name" value="O16G_dom_2"/>
</dbReference>
<dbReference type="InterPro" id="IPR006047">
    <property type="entry name" value="GH13_cat_dom"/>
</dbReference>
<dbReference type="EMBL" id="JBBMFS010000004">
    <property type="protein sequence ID" value="MEQ2554553.1"/>
    <property type="molecule type" value="Genomic_DNA"/>
</dbReference>
<dbReference type="InterPro" id="IPR006048">
    <property type="entry name" value="A-amylase/branching_C"/>
</dbReference>
<organism evidence="12 13">
    <name type="scientific">Lachnospira intestinalis</name>
    <dbReference type="NCBI Taxonomy" id="3133158"/>
    <lineage>
        <taxon>Bacteria</taxon>
        <taxon>Bacillati</taxon>
        <taxon>Bacillota</taxon>
        <taxon>Clostridia</taxon>
        <taxon>Lachnospirales</taxon>
        <taxon>Lachnospiraceae</taxon>
        <taxon>Lachnospira</taxon>
    </lineage>
</organism>
<dbReference type="NCBIfam" id="TIGR01515">
    <property type="entry name" value="branching_enzym"/>
    <property type="match status" value="1"/>
</dbReference>
<dbReference type="InterPro" id="IPR013783">
    <property type="entry name" value="Ig-like_fold"/>
</dbReference>
<dbReference type="Pfam" id="PF00128">
    <property type="entry name" value="Alpha-amylase"/>
    <property type="match status" value="2"/>
</dbReference>
<evidence type="ECO:0000256" key="8">
    <source>
        <dbReference type="ARBA" id="ARBA00023056"/>
    </source>
</evidence>
<dbReference type="EC" id="2.4.1.18" evidence="5 10"/>
<dbReference type="InterPro" id="IPR006407">
    <property type="entry name" value="GlgB"/>
</dbReference>
<comment type="function">
    <text evidence="2">Catalyzes the formation of the alpha-1,6-glucosidic linkages in glycogen by scission of a 1,4-alpha-linked oligosaccharide from growing alpha-1,4-glucan chains and the subsequent attachment of the oligosaccharide to the alpha-1,6 position.</text>
</comment>
<evidence type="ECO:0000256" key="2">
    <source>
        <dbReference type="ARBA" id="ARBA00002953"/>
    </source>
</evidence>
<dbReference type="Pfam" id="PF02922">
    <property type="entry name" value="CBM_48"/>
    <property type="match status" value="1"/>
</dbReference>
<evidence type="ECO:0000256" key="1">
    <source>
        <dbReference type="ARBA" id="ARBA00000826"/>
    </source>
</evidence>
<comment type="caution">
    <text evidence="12">The sequence shown here is derived from an EMBL/GenBank/DDBJ whole genome shotgun (WGS) entry which is preliminary data.</text>
</comment>
<evidence type="ECO:0000259" key="11">
    <source>
        <dbReference type="SMART" id="SM00642"/>
    </source>
</evidence>
<comment type="pathway">
    <text evidence="3">Glycan biosynthesis; glycogen biosynthesis.</text>
</comment>
<dbReference type="Gene3D" id="3.20.20.80">
    <property type="entry name" value="Glycosidases"/>
    <property type="match status" value="3"/>
</dbReference>
<keyword evidence="6" id="KW-0321">Glycogen metabolism</keyword>
<dbReference type="Gene3D" id="2.60.40.1180">
    <property type="entry name" value="Golgi alpha-mannosidase II"/>
    <property type="match status" value="2"/>
</dbReference>
<dbReference type="CDD" id="cd11353">
    <property type="entry name" value="AmyAc_euk_bac_CMD_like"/>
    <property type="match status" value="1"/>
</dbReference>
<dbReference type="NCBIfam" id="NF008967">
    <property type="entry name" value="PRK12313.1"/>
    <property type="match status" value="1"/>
</dbReference>
<dbReference type="InterPro" id="IPR017853">
    <property type="entry name" value="GH"/>
</dbReference>
<feature type="domain" description="Glycosyl hydrolase family 13 catalytic" evidence="11">
    <location>
        <begin position="648"/>
        <end position="999"/>
    </location>
</feature>
<dbReference type="Pfam" id="PF02806">
    <property type="entry name" value="Alpha-amylase_C"/>
    <property type="match status" value="1"/>
</dbReference>
<dbReference type="Gene3D" id="3.90.400.10">
    <property type="entry name" value="Oligo-1,6-glucosidase, Domain 2"/>
    <property type="match status" value="1"/>
</dbReference>
<accession>A0ABV1H4B9</accession>
<comment type="similarity">
    <text evidence="4">Belongs to the glycosyl hydrolase 13 family. GlgB subfamily.</text>
</comment>
<evidence type="ECO:0000313" key="12">
    <source>
        <dbReference type="EMBL" id="MEQ2554553.1"/>
    </source>
</evidence>
<gene>
    <name evidence="12" type="primary">glgB</name>
    <name evidence="12" type="ORF">WMO37_05890</name>
</gene>
<dbReference type="InterPro" id="IPR044143">
    <property type="entry name" value="GlgB_N_E_set_prok"/>
</dbReference>
<name>A0ABV1H4B9_9FIRM</name>
<evidence type="ECO:0000256" key="6">
    <source>
        <dbReference type="ARBA" id="ARBA00022600"/>
    </source>
</evidence>
<dbReference type="Proteomes" id="UP001546774">
    <property type="component" value="Unassembled WGS sequence"/>
</dbReference>
<dbReference type="SUPFAM" id="SSF51011">
    <property type="entry name" value="Glycosyl hydrolase domain"/>
    <property type="match status" value="1"/>
</dbReference>
<evidence type="ECO:0000256" key="3">
    <source>
        <dbReference type="ARBA" id="ARBA00004964"/>
    </source>
</evidence>
<keyword evidence="7" id="KW-0808">Transferase</keyword>
<evidence type="ECO:0000256" key="10">
    <source>
        <dbReference type="NCBIfam" id="TIGR01515"/>
    </source>
</evidence>
<protein>
    <recommendedName>
        <fullName evidence="5 10">1,4-alpha-glucan branching enzyme</fullName>
        <ecNumber evidence="5 10">2.4.1.18</ecNumber>
    </recommendedName>
</protein>
<dbReference type="CDD" id="cd11322">
    <property type="entry name" value="AmyAc_Glg_BE"/>
    <property type="match status" value="1"/>
</dbReference>
<evidence type="ECO:0000256" key="4">
    <source>
        <dbReference type="ARBA" id="ARBA00009000"/>
    </source>
</evidence>
<evidence type="ECO:0000256" key="9">
    <source>
        <dbReference type="ARBA" id="ARBA00023277"/>
    </source>
</evidence>
<proteinExistence type="inferred from homology"/>
<keyword evidence="8" id="KW-0320">Glycogen biosynthesis</keyword>
<comment type="catalytic activity">
    <reaction evidence="1">
        <text>Transfers a segment of a (1-&gt;4)-alpha-D-glucan chain to a primary hydroxy group in a similar glucan chain.</text>
        <dbReference type="EC" id="2.4.1.18"/>
    </reaction>
</comment>
<dbReference type="Gene3D" id="2.60.40.10">
    <property type="entry name" value="Immunoglobulins"/>
    <property type="match status" value="1"/>
</dbReference>
<dbReference type="PANTHER" id="PTHR43651:SF3">
    <property type="entry name" value="1,4-ALPHA-GLUCAN-BRANCHING ENZYME"/>
    <property type="match status" value="1"/>
</dbReference>
<dbReference type="SMART" id="SM00642">
    <property type="entry name" value="Aamy"/>
    <property type="match status" value="1"/>
</dbReference>
<dbReference type="SUPFAM" id="SSF51445">
    <property type="entry name" value="(Trans)glycosidases"/>
    <property type="match status" value="2"/>
</dbReference>
<sequence length="1068" mass="122526">MMDNYGFYTGKSFDAYEFFGCHTDENGAVFRVFAPAAVRISVIGEFNGWQDTPMNKIGDGNFWAVYIEGVKPGQMYKYKIYKSDGSCMDHCDPYGYGMELRPASASIVRNLYGYEFQDDAWMKKRSNGVASALNIYEIHAGSWKKPQNGWYRYDELAMQLVPYLKEYGYNYIELLPIGEHPCDESWGYQCSGFYSPTSRYGTLDDYKKMIDILHHNDIGVVMDFVPVHFALDAYALAKFDGTALYEYPHKDVGNSEWGSCNFMHSRGEVRSFLQSCANYWLKEYHVDGLRMDAISNMIYWQGNPARGVNKDAVAFLQNMNEGLVNRHSGILLAAEDSTVYPGVTKRVAEGGLGFTYKWDMGFMHDTLEYFQKNTGERLNNRNKLTFSMHYFKDERYLLAFSHDEVVHGKATIIQKMNGDYDRKFPQARALYAYMVAHPGKKLNFMGNEIAHFREWDEKREQDWNLLDFPKHREFAAYMQALNHLYLSEETLWNDYGGDGFEWVHAVSQNYPDTEHSCVFAWKRKAENGRQLLCVFQFADRADGVTLPLAEDEKPELVFDTDWMEFGGATPKQDEVLTAQNGRAVTKMAAFSAKFFVVGKRDEEETDNMGADTTEAGEPITAEPIEKLSENSSVKLVDGAWFDRAVVYHIYPLGYCGAPQYNEGEKTQGSRILKVLDRIGHLKALGVNTIYFGPVFESLWHGYDTSDYYRTDSRLGSMKDFQKVFRALKENGFKIVLDGVFNHVGRGFEPFRDLQEKGEASIYKDWFCNVHFGSSTPLGDAFSYDTWQGNWELVKLNLKNKAVVDHLLGAVKMWVETFDIDGLRLDAADCIDKEFFKQLKVYTQGLKKDFWLMGEIIHGDYKMWANPDMMHSVTNYECWKGIYSSHNDKNYFEIAHSLRRQFAKGGIYENLRLYNFLDNHDVNRIASLLKNPADLENAYTMLFCMPGIPSVYYGSEWGIAGVKTSGKEADLPVRPPIEEAEVAKRDTKLEKHIAALARLRQTTNALVYGEYADILVRNEQLVFVRQYNKEAVIAAFNIADTAVSLDFEWQGEKYAVELAPHDSRVIVKE</sequence>
<reference evidence="12" key="1">
    <citation type="submission" date="2024-03" db="EMBL/GenBank/DDBJ databases">
        <title>Human intestinal bacterial collection.</title>
        <authorList>
            <person name="Pauvert C."/>
            <person name="Hitch T.C.A."/>
            <person name="Clavel T."/>
        </authorList>
    </citation>
    <scope>NUCLEOTIDE SEQUENCE [LARGE SCALE GENOMIC DNA]</scope>
    <source>
        <strain evidence="12">CLA-AA-H89B</strain>
    </source>
</reference>